<dbReference type="Pfam" id="PF00072">
    <property type="entry name" value="Response_reg"/>
    <property type="match status" value="1"/>
</dbReference>
<dbReference type="InterPro" id="IPR001789">
    <property type="entry name" value="Sig_transdc_resp-reg_receiver"/>
</dbReference>
<keyword evidence="1" id="KW-0597">Phosphoprotein</keyword>
<organism evidence="4 5">
    <name type="scientific">Sulfitobacter porphyrae</name>
    <dbReference type="NCBI Taxonomy" id="1246864"/>
    <lineage>
        <taxon>Bacteria</taxon>
        <taxon>Pseudomonadati</taxon>
        <taxon>Pseudomonadota</taxon>
        <taxon>Alphaproteobacteria</taxon>
        <taxon>Rhodobacterales</taxon>
        <taxon>Roseobacteraceae</taxon>
        <taxon>Sulfitobacter</taxon>
    </lineage>
</organism>
<proteinExistence type="predicted"/>
<comment type="caution">
    <text evidence="4">The sequence shown here is derived from an EMBL/GenBank/DDBJ whole genome shotgun (WGS) entry which is preliminary data.</text>
</comment>
<gene>
    <name evidence="4" type="ORF">ACFQFQ_07150</name>
</gene>
<dbReference type="EMBL" id="JBHSWG010000001">
    <property type="protein sequence ID" value="MFC6759316.1"/>
    <property type="molecule type" value="Genomic_DNA"/>
</dbReference>
<dbReference type="Gene3D" id="3.40.50.2300">
    <property type="match status" value="1"/>
</dbReference>
<dbReference type="PROSITE" id="PS50110">
    <property type="entry name" value="RESPONSE_REGULATORY"/>
    <property type="match status" value="1"/>
</dbReference>
<feature type="domain" description="Response regulatory" evidence="3">
    <location>
        <begin position="4"/>
        <end position="120"/>
    </location>
</feature>
<name>A0ABW2B246_9RHOB</name>
<dbReference type="Proteomes" id="UP001596353">
    <property type="component" value="Unassembled WGS sequence"/>
</dbReference>
<dbReference type="SUPFAM" id="SSF52172">
    <property type="entry name" value="CheY-like"/>
    <property type="match status" value="1"/>
</dbReference>
<dbReference type="InterPro" id="IPR011006">
    <property type="entry name" value="CheY-like_superfamily"/>
</dbReference>
<dbReference type="InterPro" id="IPR050595">
    <property type="entry name" value="Bact_response_regulator"/>
</dbReference>
<dbReference type="PANTHER" id="PTHR44591:SF3">
    <property type="entry name" value="RESPONSE REGULATORY DOMAIN-CONTAINING PROTEIN"/>
    <property type="match status" value="1"/>
</dbReference>
<protein>
    <submittedName>
        <fullName evidence="4">PleD family two-component system response regulator</fullName>
    </submittedName>
</protein>
<evidence type="ECO:0000313" key="4">
    <source>
        <dbReference type="EMBL" id="MFC6759316.1"/>
    </source>
</evidence>
<comment type="caution">
    <text evidence="2">Lacks conserved residue(s) required for the propagation of feature annotation.</text>
</comment>
<evidence type="ECO:0000256" key="2">
    <source>
        <dbReference type="PROSITE-ProRule" id="PRU00169"/>
    </source>
</evidence>
<dbReference type="PANTHER" id="PTHR44591">
    <property type="entry name" value="STRESS RESPONSE REGULATOR PROTEIN 1"/>
    <property type="match status" value="1"/>
</dbReference>
<keyword evidence="5" id="KW-1185">Reference proteome</keyword>
<evidence type="ECO:0000259" key="3">
    <source>
        <dbReference type="PROSITE" id="PS50110"/>
    </source>
</evidence>
<dbReference type="SMART" id="SM00448">
    <property type="entry name" value="REC"/>
    <property type="match status" value="1"/>
</dbReference>
<sequence length="202" mass="22386">MQARILIADPIVTNRIVLKVKLASAFYTVIQAGTMAEATEIALSDAPDLIISALELPDGSAAELCAQLAKWSQTRQIGILALAGQIDHATRMATLEAGVHDILVRPYDETLLLSRVRSLIRTYNAEAEWQIRDDTTRALGFAEPEVTFGPQGEFVLVGQDRTTIQRWAIGLRPCWAARSRWPATRRSWANGWTMARRTSLSL</sequence>
<evidence type="ECO:0000313" key="5">
    <source>
        <dbReference type="Proteomes" id="UP001596353"/>
    </source>
</evidence>
<accession>A0ABW2B246</accession>
<reference evidence="5" key="1">
    <citation type="journal article" date="2019" name="Int. J. Syst. Evol. Microbiol.">
        <title>The Global Catalogue of Microorganisms (GCM) 10K type strain sequencing project: providing services to taxonomists for standard genome sequencing and annotation.</title>
        <authorList>
            <consortium name="The Broad Institute Genomics Platform"/>
            <consortium name="The Broad Institute Genome Sequencing Center for Infectious Disease"/>
            <person name="Wu L."/>
            <person name="Ma J."/>
        </authorList>
    </citation>
    <scope>NUCLEOTIDE SEQUENCE [LARGE SCALE GENOMIC DNA]</scope>
    <source>
        <strain evidence="5">CCUG 66188</strain>
    </source>
</reference>
<evidence type="ECO:0000256" key="1">
    <source>
        <dbReference type="ARBA" id="ARBA00022553"/>
    </source>
</evidence>